<evidence type="ECO:0000259" key="3">
    <source>
        <dbReference type="SMART" id="SM00338"/>
    </source>
</evidence>
<keyword evidence="1" id="KW-0175">Coiled coil</keyword>
<dbReference type="EMBL" id="VCAU01000130">
    <property type="protein sequence ID" value="KAF9884199.1"/>
    <property type="molecule type" value="Genomic_DNA"/>
</dbReference>
<dbReference type="CDD" id="cd14686">
    <property type="entry name" value="bZIP"/>
    <property type="match status" value="1"/>
</dbReference>
<dbReference type="SMART" id="SM00338">
    <property type="entry name" value="BRLZ"/>
    <property type="match status" value="1"/>
</dbReference>
<reference evidence="4" key="1">
    <citation type="journal article" date="2019" name="Beilstein J. Org. Chem.">
        <title>Nanangenines: drimane sesquiterpenoids as the dominant metabolite cohort of a novel Australian fungus, Aspergillus nanangensis.</title>
        <authorList>
            <person name="Lacey H.J."/>
            <person name="Gilchrist C.L.M."/>
            <person name="Crombie A."/>
            <person name="Kalaitzis J.A."/>
            <person name="Vuong D."/>
            <person name="Rutledge P.J."/>
            <person name="Turner P."/>
            <person name="Pitt J.I."/>
            <person name="Lacey E."/>
            <person name="Chooi Y.H."/>
            <person name="Piggott A.M."/>
        </authorList>
    </citation>
    <scope>NUCLEOTIDE SEQUENCE</scope>
    <source>
        <strain evidence="4">MST-FP2251</strain>
    </source>
</reference>
<proteinExistence type="predicted"/>
<evidence type="ECO:0000256" key="1">
    <source>
        <dbReference type="SAM" id="Coils"/>
    </source>
</evidence>
<dbReference type="InterPro" id="IPR046347">
    <property type="entry name" value="bZIP_sf"/>
</dbReference>
<dbReference type="GO" id="GO:0003700">
    <property type="term" value="F:DNA-binding transcription factor activity"/>
    <property type="evidence" value="ECO:0007669"/>
    <property type="project" value="InterPro"/>
</dbReference>
<comment type="caution">
    <text evidence="4">The sequence shown here is derived from an EMBL/GenBank/DDBJ whole genome shotgun (WGS) entry which is preliminary data.</text>
</comment>
<dbReference type="SUPFAM" id="SSF57959">
    <property type="entry name" value="Leucine zipper domain"/>
    <property type="match status" value="1"/>
</dbReference>
<evidence type="ECO:0000313" key="4">
    <source>
        <dbReference type="EMBL" id="KAF9884199.1"/>
    </source>
</evidence>
<reference evidence="4" key="2">
    <citation type="submission" date="2020-02" db="EMBL/GenBank/DDBJ databases">
        <authorList>
            <person name="Gilchrist C.L.M."/>
            <person name="Chooi Y.-H."/>
        </authorList>
    </citation>
    <scope>NUCLEOTIDE SEQUENCE</scope>
    <source>
        <strain evidence="4">MST-FP2251</strain>
    </source>
</reference>
<evidence type="ECO:0000256" key="2">
    <source>
        <dbReference type="SAM" id="MobiDB-lite"/>
    </source>
</evidence>
<protein>
    <recommendedName>
        <fullName evidence="3">BZIP domain-containing protein</fullName>
    </recommendedName>
</protein>
<feature type="region of interest" description="Disordered" evidence="2">
    <location>
        <begin position="1"/>
        <end position="37"/>
    </location>
</feature>
<evidence type="ECO:0000313" key="5">
    <source>
        <dbReference type="Proteomes" id="UP001194746"/>
    </source>
</evidence>
<accession>A0AAD4CCZ7</accession>
<dbReference type="AlphaFoldDB" id="A0AAD4CCZ7"/>
<dbReference type="InterPro" id="IPR004827">
    <property type="entry name" value="bZIP"/>
</dbReference>
<dbReference type="Proteomes" id="UP001194746">
    <property type="component" value="Unassembled WGS sequence"/>
</dbReference>
<organism evidence="4 5">
    <name type="scientific">Aspergillus nanangensis</name>
    <dbReference type="NCBI Taxonomy" id="2582783"/>
    <lineage>
        <taxon>Eukaryota</taxon>
        <taxon>Fungi</taxon>
        <taxon>Dikarya</taxon>
        <taxon>Ascomycota</taxon>
        <taxon>Pezizomycotina</taxon>
        <taxon>Eurotiomycetes</taxon>
        <taxon>Eurotiomycetidae</taxon>
        <taxon>Eurotiales</taxon>
        <taxon>Aspergillaceae</taxon>
        <taxon>Aspergillus</taxon>
        <taxon>Aspergillus subgen. Circumdati</taxon>
    </lineage>
</organism>
<gene>
    <name evidence="4" type="ORF">FE257_002190</name>
</gene>
<name>A0AAD4CCZ7_ASPNN</name>
<keyword evidence="5" id="KW-1185">Reference proteome</keyword>
<sequence>MDLSSPDLTPHTTRHPSPAAIEKASRREKNKLSQQDYRKRQKERLLVIVGKIDDLMGKIQRLEDKTDNLATKIDNQDTKFTDSVCQIHETIKENQQAVTKIVQAQETPRANGGGRNPWPRREWIQPPAGQARAPSLSIMPPYQNFSIGPDPMLSTPTLTPLSARSIERGLGGF</sequence>
<feature type="coiled-coil region" evidence="1">
    <location>
        <begin position="52"/>
        <end position="79"/>
    </location>
</feature>
<feature type="compositionally biased region" description="Polar residues" evidence="2">
    <location>
        <begin position="1"/>
        <end position="11"/>
    </location>
</feature>
<feature type="domain" description="BZIP" evidence="3">
    <location>
        <begin position="18"/>
        <end position="82"/>
    </location>
</feature>